<name>A0ABW1ENY9_9ACTN</name>
<dbReference type="InterPro" id="IPR036188">
    <property type="entry name" value="FAD/NAD-bd_sf"/>
</dbReference>
<gene>
    <name evidence="2" type="ORF">ACFP0N_01870</name>
</gene>
<dbReference type="Proteomes" id="UP001596067">
    <property type="component" value="Unassembled WGS sequence"/>
</dbReference>
<dbReference type="SUPFAM" id="SSF51905">
    <property type="entry name" value="FAD/NAD(P)-binding domain"/>
    <property type="match status" value="1"/>
</dbReference>
<dbReference type="PRINTS" id="PR00411">
    <property type="entry name" value="PNDRDTASEI"/>
</dbReference>
<sequence>MSSITEVPVAVVGAGPYGLSVAAHLKGRGVPLRVLGVPMESWRARMPAGMFLKSTPRASSISDPADRYGLHDFRAATGLPWAGDRYVVPLDEFVRYGEWFQRACVPEVERAAVLRIERVPGGGYRLALDTGEAFAARVVVLASGFPPYARMPARLQPLVEAGLASHTSDHADLAKFAGRRVAVIGAGQSALESATLLYEAGADPVLVARTDRLLFGDPPDSERPGDRPWPVRLAKPASPLGPGWSFAAFARAPGAFRHLPDETRARLVRTILGPSGGWWLRRRLEGRFPVLTGHEVASTAQADGGARLTLRAAAPPGDTTVVEADHVLAATGYHVDVGRLGFLAPDLRGAVAKRNGGAPRLSAGFESSLPGIYFTGLSAADTFGPLMRFVCGTGFAARRIGRSIAAS</sequence>
<proteinExistence type="predicted"/>
<organism evidence="2 3">
    <name type="scientific">Kitasatospora aburaviensis</name>
    <dbReference type="NCBI Taxonomy" id="67265"/>
    <lineage>
        <taxon>Bacteria</taxon>
        <taxon>Bacillati</taxon>
        <taxon>Actinomycetota</taxon>
        <taxon>Actinomycetes</taxon>
        <taxon>Kitasatosporales</taxon>
        <taxon>Streptomycetaceae</taxon>
        <taxon>Kitasatospora</taxon>
    </lineage>
</organism>
<evidence type="ECO:0000256" key="1">
    <source>
        <dbReference type="ARBA" id="ARBA00023002"/>
    </source>
</evidence>
<protein>
    <submittedName>
        <fullName evidence="2">NAD(P)-binding domain-containing protein</fullName>
    </submittedName>
</protein>
<keyword evidence="1" id="KW-0560">Oxidoreductase</keyword>
<accession>A0ABW1ENY9</accession>
<dbReference type="PANTHER" id="PTHR43539:SF78">
    <property type="entry name" value="FLAVIN-CONTAINING MONOOXYGENASE"/>
    <property type="match status" value="1"/>
</dbReference>
<dbReference type="PANTHER" id="PTHR43539">
    <property type="entry name" value="FLAVIN-BINDING MONOOXYGENASE-LIKE PROTEIN (AFU_ORTHOLOGUE AFUA_4G09220)"/>
    <property type="match status" value="1"/>
</dbReference>
<comment type="caution">
    <text evidence="2">The sequence shown here is derived from an EMBL/GenBank/DDBJ whole genome shotgun (WGS) entry which is preliminary data.</text>
</comment>
<dbReference type="RefSeq" id="WP_313766517.1">
    <property type="nucleotide sequence ID" value="NZ_BAAAVH010000072.1"/>
</dbReference>
<evidence type="ECO:0000313" key="3">
    <source>
        <dbReference type="Proteomes" id="UP001596067"/>
    </source>
</evidence>
<keyword evidence="3" id="KW-1185">Reference proteome</keyword>
<dbReference type="PRINTS" id="PR00368">
    <property type="entry name" value="FADPNR"/>
</dbReference>
<evidence type="ECO:0000313" key="2">
    <source>
        <dbReference type="EMBL" id="MFC5883728.1"/>
    </source>
</evidence>
<dbReference type="InterPro" id="IPR050982">
    <property type="entry name" value="Auxin_biosynth/cation_transpt"/>
</dbReference>
<dbReference type="Pfam" id="PF13738">
    <property type="entry name" value="Pyr_redox_3"/>
    <property type="match status" value="1"/>
</dbReference>
<reference evidence="3" key="1">
    <citation type="journal article" date="2019" name="Int. J. Syst. Evol. Microbiol.">
        <title>The Global Catalogue of Microorganisms (GCM) 10K type strain sequencing project: providing services to taxonomists for standard genome sequencing and annotation.</title>
        <authorList>
            <consortium name="The Broad Institute Genomics Platform"/>
            <consortium name="The Broad Institute Genome Sequencing Center for Infectious Disease"/>
            <person name="Wu L."/>
            <person name="Ma J."/>
        </authorList>
    </citation>
    <scope>NUCLEOTIDE SEQUENCE [LARGE SCALE GENOMIC DNA]</scope>
    <source>
        <strain evidence="3">CGMCC 4.1469</strain>
    </source>
</reference>
<dbReference type="Gene3D" id="3.50.50.60">
    <property type="entry name" value="FAD/NAD(P)-binding domain"/>
    <property type="match status" value="1"/>
</dbReference>
<dbReference type="EMBL" id="JBHSOD010000001">
    <property type="protein sequence ID" value="MFC5883728.1"/>
    <property type="molecule type" value="Genomic_DNA"/>
</dbReference>